<dbReference type="GO" id="GO:0035091">
    <property type="term" value="F:phosphatidylinositol binding"/>
    <property type="evidence" value="ECO:0007669"/>
    <property type="project" value="InterPro"/>
</dbReference>
<name>L1JET7_GUITC</name>
<evidence type="ECO:0000256" key="1">
    <source>
        <dbReference type="SAM" id="MobiDB-lite"/>
    </source>
</evidence>
<evidence type="ECO:0000313" key="3">
    <source>
        <dbReference type="EMBL" id="EKX47011.1"/>
    </source>
</evidence>
<dbReference type="KEGG" id="gtt:GUITHDRAFT_137970"/>
<dbReference type="Proteomes" id="UP000011087">
    <property type="component" value="Unassembled WGS sequence"/>
</dbReference>
<reference evidence="3 5" key="1">
    <citation type="journal article" date="2012" name="Nature">
        <title>Algal genomes reveal evolutionary mosaicism and the fate of nucleomorphs.</title>
        <authorList>
            <consortium name="DOE Joint Genome Institute"/>
            <person name="Curtis B.A."/>
            <person name="Tanifuji G."/>
            <person name="Burki F."/>
            <person name="Gruber A."/>
            <person name="Irimia M."/>
            <person name="Maruyama S."/>
            <person name="Arias M.C."/>
            <person name="Ball S.G."/>
            <person name="Gile G.H."/>
            <person name="Hirakawa Y."/>
            <person name="Hopkins J.F."/>
            <person name="Kuo A."/>
            <person name="Rensing S.A."/>
            <person name="Schmutz J."/>
            <person name="Symeonidi A."/>
            <person name="Elias M."/>
            <person name="Eveleigh R.J."/>
            <person name="Herman E.K."/>
            <person name="Klute M.J."/>
            <person name="Nakayama T."/>
            <person name="Obornik M."/>
            <person name="Reyes-Prieto A."/>
            <person name="Armbrust E.V."/>
            <person name="Aves S.J."/>
            <person name="Beiko R.G."/>
            <person name="Coutinho P."/>
            <person name="Dacks J.B."/>
            <person name="Durnford D.G."/>
            <person name="Fast N.M."/>
            <person name="Green B.R."/>
            <person name="Grisdale C.J."/>
            <person name="Hempel F."/>
            <person name="Henrissat B."/>
            <person name="Hoppner M.P."/>
            <person name="Ishida K."/>
            <person name="Kim E."/>
            <person name="Koreny L."/>
            <person name="Kroth P.G."/>
            <person name="Liu Y."/>
            <person name="Malik S.B."/>
            <person name="Maier U.G."/>
            <person name="McRose D."/>
            <person name="Mock T."/>
            <person name="Neilson J.A."/>
            <person name="Onodera N.T."/>
            <person name="Poole A.M."/>
            <person name="Pritham E.J."/>
            <person name="Richards T.A."/>
            <person name="Rocap G."/>
            <person name="Roy S.W."/>
            <person name="Sarai C."/>
            <person name="Schaack S."/>
            <person name="Shirato S."/>
            <person name="Slamovits C.H."/>
            <person name="Spencer D.F."/>
            <person name="Suzuki S."/>
            <person name="Worden A.Z."/>
            <person name="Zauner S."/>
            <person name="Barry K."/>
            <person name="Bell C."/>
            <person name="Bharti A.K."/>
            <person name="Crow J.A."/>
            <person name="Grimwood J."/>
            <person name="Kramer R."/>
            <person name="Lindquist E."/>
            <person name="Lucas S."/>
            <person name="Salamov A."/>
            <person name="McFadden G.I."/>
            <person name="Lane C.E."/>
            <person name="Keeling P.J."/>
            <person name="Gray M.W."/>
            <person name="Grigoriev I.V."/>
            <person name="Archibald J.M."/>
        </authorList>
    </citation>
    <scope>NUCLEOTIDE SEQUENCE</scope>
    <source>
        <strain evidence="3 5">CCMP2712</strain>
    </source>
</reference>
<dbReference type="InterPro" id="IPR036871">
    <property type="entry name" value="PX_dom_sf"/>
</dbReference>
<sequence>MPRALRSARRKPEVRQGQAEAHLQEHDLHVTVVDFDIRQEISRPFTVFLVRATFGSRHWMVEKRIEDFYELDDSLRRNLSKESQAHLPHLLSRLVNAFSKSKESGRVEELDTYLKLLSLMIAQARDKCQDSQMASTELMHMVHNVYRFVNFAENCGHIETLEDELLVANPSSMIDHQPKGYDEDERQLLAAANLEFQKLSEELNDTLSGGQVASEVKKTLGQQVAVDPIGLKIVMKERTLSDLRERISVGKCQVEEAVNGSEALDRSRYNILVERYCKSVA</sequence>
<dbReference type="AlphaFoldDB" id="L1JET7"/>
<proteinExistence type="predicted"/>
<accession>L1JET7</accession>
<dbReference type="Gene3D" id="3.30.1520.10">
    <property type="entry name" value="Phox-like domain"/>
    <property type="match status" value="1"/>
</dbReference>
<organism evidence="3">
    <name type="scientific">Guillardia theta (strain CCMP2712)</name>
    <name type="common">Cryptophyte</name>
    <dbReference type="NCBI Taxonomy" id="905079"/>
    <lineage>
        <taxon>Eukaryota</taxon>
        <taxon>Cryptophyceae</taxon>
        <taxon>Pyrenomonadales</taxon>
        <taxon>Geminigeraceae</taxon>
        <taxon>Guillardia</taxon>
    </lineage>
</organism>
<evidence type="ECO:0000313" key="5">
    <source>
        <dbReference type="Proteomes" id="UP000011087"/>
    </source>
</evidence>
<keyword evidence="5" id="KW-1185">Reference proteome</keyword>
<dbReference type="RefSeq" id="XP_005833991.1">
    <property type="nucleotide sequence ID" value="XM_005833934.1"/>
</dbReference>
<dbReference type="GeneID" id="17303553"/>
<dbReference type="PaxDb" id="55529-EKX47011"/>
<dbReference type="EnsemblProtists" id="EKX47011">
    <property type="protein sequence ID" value="EKX47011"/>
    <property type="gene ID" value="GUITHDRAFT_137970"/>
</dbReference>
<dbReference type="InterPro" id="IPR001683">
    <property type="entry name" value="PX_dom"/>
</dbReference>
<reference evidence="4" key="3">
    <citation type="submission" date="2015-06" db="UniProtKB">
        <authorList>
            <consortium name="EnsemblProtists"/>
        </authorList>
    </citation>
    <scope>IDENTIFICATION</scope>
</reference>
<dbReference type="Pfam" id="PF00787">
    <property type="entry name" value="PX"/>
    <property type="match status" value="1"/>
</dbReference>
<protein>
    <recommendedName>
        <fullName evidence="2">PX domain-containing protein</fullName>
    </recommendedName>
</protein>
<dbReference type="EMBL" id="JH992992">
    <property type="protein sequence ID" value="EKX47011.1"/>
    <property type="molecule type" value="Genomic_DNA"/>
</dbReference>
<feature type="domain" description="PX" evidence="2">
    <location>
        <begin position="26"/>
        <end position="156"/>
    </location>
</feature>
<feature type="region of interest" description="Disordered" evidence="1">
    <location>
        <begin position="1"/>
        <end position="20"/>
    </location>
</feature>
<reference evidence="5" key="2">
    <citation type="submission" date="2012-11" db="EMBL/GenBank/DDBJ databases">
        <authorList>
            <person name="Kuo A."/>
            <person name="Curtis B.A."/>
            <person name="Tanifuji G."/>
            <person name="Burki F."/>
            <person name="Gruber A."/>
            <person name="Irimia M."/>
            <person name="Maruyama S."/>
            <person name="Arias M.C."/>
            <person name="Ball S.G."/>
            <person name="Gile G.H."/>
            <person name="Hirakawa Y."/>
            <person name="Hopkins J.F."/>
            <person name="Rensing S.A."/>
            <person name="Schmutz J."/>
            <person name="Symeonidi A."/>
            <person name="Elias M."/>
            <person name="Eveleigh R.J."/>
            <person name="Herman E.K."/>
            <person name="Klute M.J."/>
            <person name="Nakayama T."/>
            <person name="Obornik M."/>
            <person name="Reyes-Prieto A."/>
            <person name="Armbrust E.V."/>
            <person name="Aves S.J."/>
            <person name="Beiko R.G."/>
            <person name="Coutinho P."/>
            <person name="Dacks J.B."/>
            <person name="Durnford D.G."/>
            <person name="Fast N.M."/>
            <person name="Green B.R."/>
            <person name="Grisdale C."/>
            <person name="Hempe F."/>
            <person name="Henrissat B."/>
            <person name="Hoppner M.P."/>
            <person name="Ishida K.-I."/>
            <person name="Kim E."/>
            <person name="Koreny L."/>
            <person name="Kroth P.G."/>
            <person name="Liu Y."/>
            <person name="Malik S.-B."/>
            <person name="Maier U.G."/>
            <person name="McRose D."/>
            <person name="Mock T."/>
            <person name="Neilson J.A."/>
            <person name="Onodera N.T."/>
            <person name="Poole A.M."/>
            <person name="Pritham E.J."/>
            <person name="Richards T.A."/>
            <person name="Rocap G."/>
            <person name="Roy S.W."/>
            <person name="Sarai C."/>
            <person name="Schaack S."/>
            <person name="Shirato S."/>
            <person name="Slamovits C.H."/>
            <person name="Spencer D.F."/>
            <person name="Suzuki S."/>
            <person name="Worden A.Z."/>
            <person name="Zauner S."/>
            <person name="Barry K."/>
            <person name="Bell C."/>
            <person name="Bharti A.K."/>
            <person name="Crow J.A."/>
            <person name="Grimwood J."/>
            <person name="Kramer R."/>
            <person name="Lindquist E."/>
            <person name="Lucas S."/>
            <person name="Salamov A."/>
            <person name="McFadden G.I."/>
            <person name="Lane C.E."/>
            <person name="Keeling P.J."/>
            <person name="Gray M.W."/>
            <person name="Grigoriev I.V."/>
            <person name="Archibald J.M."/>
        </authorList>
    </citation>
    <scope>NUCLEOTIDE SEQUENCE</scope>
    <source>
        <strain evidence="5">CCMP2712</strain>
    </source>
</reference>
<dbReference type="HOGENOM" id="CLU_991916_0_0_1"/>
<evidence type="ECO:0000259" key="2">
    <source>
        <dbReference type="PROSITE" id="PS50195"/>
    </source>
</evidence>
<gene>
    <name evidence="3" type="ORF">GUITHDRAFT_137970</name>
</gene>
<dbReference type="PROSITE" id="PS50195">
    <property type="entry name" value="PX"/>
    <property type="match status" value="1"/>
</dbReference>
<evidence type="ECO:0000313" key="4">
    <source>
        <dbReference type="EnsemblProtists" id="EKX47011"/>
    </source>
</evidence>
<dbReference type="SUPFAM" id="SSF64268">
    <property type="entry name" value="PX domain"/>
    <property type="match status" value="1"/>
</dbReference>
<dbReference type="CDD" id="cd06093">
    <property type="entry name" value="PX_domain"/>
    <property type="match status" value="1"/>
</dbReference>